<comment type="similarity">
    <text evidence="2 9">Belongs to the OXA1/ALB3/YidC family.</text>
</comment>
<name>A0AAE1HTK5_9NEOP</name>
<accession>A0AAE1HTK5</accession>
<comment type="subcellular location">
    <subcellularLocation>
        <location evidence="9">Membrane</location>
        <topology evidence="9">Multi-pass membrane protein</topology>
    </subcellularLocation>
    <subcellularLocation>
        <location evidence="1">Mitochondrion inner membrane</location>
        <topology evidence="1">Multi-pass membrane protein</topology>
    </subcellularLocation>
</comment>
<dbReference type="CDD" id="cd20069">
    <property type="entry name" value="5TM_Oxa1-like"/>
    <property type="match status" value="1"/>
</dbReference>
<evidence type="ECO:0000313" key="12">
    <source>
        <dbReference type="EMBL" id="KAK3927208.1"/>
    </source>
</evidence>
<evidence type="ECO:0000256" key="6">
    <source>
        <dbReference type="ARBA" id="ARBA00022989"/>
    </source>
</evidence>
<dbReference type="GO" id="GO:0032979">
    <property type="term" value="P:protein insertion into mitochondrial inner membrane from matrix"/>
    <property type="evidence" value="ECO:0007669"/>
    <property type="project" value="TreeGrafter"/>
</dbReference>
<proteinExistence type="inferred from homology"/>
<dbReference type="GO" id="GO:0032977">
    <property type="term" value="F:membrane insertase activity"/>
    <property type="evidence" value="ECO:0007669"/>
    <property type="project" value="InterPro"/>
</dbReference>
<dbReference type="EMBL" id="JAHWGI010001279">
    <property type="protein sequence ID" value="KAK3927208.1"/>
    <property type="molecule type" value="Genomic_DNA"/>
</dbReference>
<evidence type="ECO:0000256" key="7">
    <source>
        <dbReference type="ARBA" id="ARBA00023128"/>
    </source>
</evidence>
<dbReference type="GO" id="GO:0005743">
    <property type="term" value="C:mitochondrial inner membrane"/>
    <property type="evidence" value="ECO:0007669"/>
    <property type="project" value="UniProtKB-SubCell"/>
</dbReference>
<keyword evidence="3 9" id="KW-0812">Transmembrane</keyword>
<dbReference type="PANTHER" id="PTHR12428">
    <property type="entry name" value="OXA1"/>
    <property type="match status" value="1"/>
</dbReference>
<keyword evidence="13" id="KW-1185">Reference proteome</keyword>
<evidence type="ECO:0000256" key="5">
    <source>
        <dbReference type="ARBA" id="ARBA00022946"/>
    </source>
</evidence>
<dbReference type="InterPro" id="IPR028055">
    <property type="entry name" value="YidC/Oxa/ALB_C"/>
</dbReference>
<evidence type="ECO:0000256" key="3">
    <source>
        <dbReference type="ARBA" id="ARBA00022692"/>
    </source>
</evidence>
<evidence type="ECO:0000256" key="1">
    <source>
        <dbReference type="ARBA" id="ARBA00004448"/>
    </source>
</evidence>
<evidence type="ECO:0000256" key="9">
    <source>
        <dbReference type="RuleBase" id="RU003945"/>
    </source>
</evidence>
<comment type="caution">
    <text evidence="12">The sequence shown here is derived from an EMBL/GenBank/DDBJ whole genome shotgun (WGS) entry which is preliminary data.</text>
</comment>
<reference evidence="12" key="1">
    <citation type="submission" date="2021-07" db="EMBL/GenBank/DDBJ databases">
        <authorList>
            <person name="Catto M.A."/>
            <person name="Jacobson A."/>
            <person name="Kennedy G."/>
            <person name="Labadie P."/>
            <person name="Hunt B.G."/>
            <person name="Srinivasan R."/>
        </authorList>
    </citation>
    <scope>NUCLEOTIDE SEQUENCE</scope>
    <source>
        <strain evidence="12">PL_HMW_Pooled</strain>
        <tissue evidence="12">Head</tissue>
    </source>
</reference>
<evidence type="ECO:0000259" key="11">
    <source>
        <dbReference type="Pfam" id="PF02096"/>
    </source>
</evidence>
<feature type="transmembrane region" description="Helical" evidence="10">
    <location>
        <begin position="144"/>
        <end position="164"/>
    </location>
</feature>
<dbReference type="AlphaFoldDB" id="A0AAE1HTK5"/>
<dbReference type="InterPro" id="IPR001708">
    <property type="entry name" value="YidC/ALB3/OXA1/COX18"/>
</dbReference>
<keyword evidence="8 10" id="KW-0472">Membrane</keyword>
<evidence type="ECO:0000313" key="13">
    <source>
        <dbReference type="Proteomes" id="UP001219518"/>
    </source>
</evidence>
<gene>
    <name evidence="12" type="ORF">KUF71_015514</name>
</gene>
<reference evidence="12" key="2">
    <citation type="journal article" date="2023" name="BMC Genomics">
        <title>Pest status, molecular evolution, and epigenetic factors derived from the genome assembly of Frankliniella fusca, a thysanopteran phytovirus vector.</title>
        <authorList>
            <person name="Catto M.A."/>
            <person name="Labadie P.E."/>
            <person name="Jacobson A.L."/>
            <person name="Kennedy G.G."/>
            <person name="Srinivasan R."/>
            <person name="Hunt B.G."/>
        </authorList>
    </citation>
    <scope>NUCLEOTIDE SEQUENCE</scope>
    <source>
        <strain evidence="12">PL_HMW_Pooled</strain>
    </source>
</reference>
<keyword evidence="4" id="KW-0999">Mitochondrion inner membrane</keyword>
<protein>
    <submittedName>
        <fullName evidence="12">Mitochondrial inner membrane protein OXA1L</fullName>
    </submittedName>
</protein>
<organism evidence="12 13">
    <name type="scientific">Frankliniella fusca</name>
    <dbReference type="NCBI Taxonomy" id="407009"/>
    <lineage>
        <taxon>Eukaryota</taxon>
        <taxon>Metazoa</taxon>
        <taxon>Ecdysozoa</taxon>
        <taxon>Arthropoda</taxon>
        <taxon>Hexapoda</taxon>
        <taxon>Insecta</taxon>
        <taxon>Pterygota</taxon>
        <taxon>Neoptera</taxon>
        <taxon>Paraneoptera</taxon>
        <taxon>Thysanoptera</taxon>
        <taxon>Terebrantia</taxon>
        <taxon>Thripoidea</taxon>
        <taxon>Thripidae</taxon>
        <taxon>Frankliniella</taxon>
    </lineage>
</organism>
<evidence type="ECO:0000256" key="4">
    <source>
        <dbReference type="ARBA" id="ARBA00022792"/>
    </source>
</evidence>
<dbReference type="Pfam" id="PF02096">
    <property type="entry name" value="60KD_IMP"/>
    <property type="match status" value="1"/>
</dbReference>
<dbReference type="PANTHER" id="PTHR12428:SF66">
    <property type="entry name" value="MITOCHONDRIAL INNER MEMBRANE PROTEIN OXA1L"/>
    <property type="match status" value="1"/>
</dbReference>
<evidence type="ECO:0000256" key="2">
    <source>
        <dbReference type="ARBA" id="ARBA00009877"/>
    </source>
</evidence>
<keyword evidence="5" id="KW-0809">Transit peptide</keyword>
<evidence type="ECO:0000256" key="8">
    <source>
        <dbReference type="ARBA" id="ARBA00023136"/>
    </source>
</evidence>
<dbReference type="Proteomes" id="UP001219518">
    <property type="component" value="Unassembled WGS sequence"/>
</dbReference>
<feature type="transmembrane region" description="Helical" evidence="10">
    <location>
        <begin position="285"/>
        <end position="303"/>
    </location>
</feature>
<keyword evidence="7" id="KW-0496">Mitochondrion</keyword>
<evidence type="ECO:0000256" key="10">
    <source>
        <dbReference type="SAM" id="Phobius"/>
    </source>
</evidence>
<sequence>MFSKRLLRLHQRIHFSRVGFPKQSSSLRILSFATLIPKQSSHISPTVCSVRYSSSNSVVPPVITKAIEAATPAENDTVIPSSIEEVIKSIGPIPEVPSLPGPKVLELLSNGEPSLSSLGLGGWSPYGLLQHVLEFAHVTTGLSWGWTIVLVAATIRVLCFKLVVRTRQESLKTATVLPQIQFLQQKMLEARQQNDVCHGAEQLYKRKSIPMGTNEGAILISFTQALRSMCNLPVEALKTGGFYSIVDLTMKDPTMVLPAVNGLLFYLHLSTGKEIQNMFPGKSPLVLHCGMAGVSVCLFLISMNFQGAIVLYWISSQCVTVLQHNILKHPRVRKYYNLDQVGNKKVAEMLKKETAKKKPSSTKLLGFWSRIKEAQVNNRLADEVKRRAEIDSAAFERAGREPIRKTYKYDVTKIKK</sequence>
<keyword evidence="6 10" id="KW-1133">Transmembrane helix</keyword>
<feature type="domain" description="Membrane insertase YidC/Oxa/ALB C-terminal" evidence="11">
    <location>
        <begin position="144"/>
        <end position="328"/>
    </location>
</feature>